<evidence type="ECO:0000313" key="2">
    <source>
        <dbReference type="Proteomes" id="UP001143910"/>
    </source>
</evidence>
<protein>
    <submittedName>
        <fullName evidence="1">Uncharacterized protein</fullName>
    </submittedName>
</protein>
<sequence>MSDDETATLSVTDWPIQDAPSPTDSIKSDIDIDDRTAAGDAPSQPIQKRRRVTRACDECRRKKIKCDGKQPCTHCSVYSYDCTYDKPSNRRRNPAPQYIEALEGRLHRAETLLRKFVPEIDLADPNMDPTVQAEFQNREQSRIQAASKMQGATASQPAVPDTQLISMVDSLGQLDIDDRGDWEFHGNSSGVVFLKKMKEHLRGLLGSSNTVPFLPRPDQLSSILNPESSSIHANSPLSTMSTYPELPPKDVARRLCFYSLTCATCLTRIVHVPTFNSQFERIYEIPLDNLGPEDTQFLGLLFAILALGCMYHSFDAAATEGTGYKAAMEEGTKYFKTAKALIKDIGDCRTLTSIQALLFMTLFLQATASLSTCYTYIGIALRSSLRMGLHRHLQHTRLNPIEDQLRKRIFYVVRQMDIYVSTMLGLPLMLHNDDIDQPFPTEVDDDYVTNQGVVRPPPGSSSFFEAFNAHTRLMDVLAKISKLVYPTKMPGNVKIEWATAGNPVSYSKIKAIEADLQGWFERLPEAWRPSPEGPIEVVRVRHLLRFSYAHVQLLLYRPFLHYMSPRLCQGIKVDDLSYACAAAAISVSRNVVHIGQEIRKQRVLSGPYWFMLYTEYFAVLSLVFFILENPGKPGTAEVLADARAGRQMIADVAEKSMAADILTKSLNAVFEQLPEALEQARGRAIASTKRSTNKQSGMIAGHAGMSHVMSPQRSEDLMRTHSGHMSTSGFSMDSMAPSEQSFHENGFAGNGMHDMLSLDMSSRATPDSTSTAASSSRMAFMPHAVATQSAPNPVHKLDALMFPSDDPFAYPNQPMMELGYQAPKDGTTVTMAHDPNFFFPGTLEEMGNAFVNQPPPYLNQNATP</sequence>
<dbReference type="Proteomes" id="UP001143910">
    <property type="component" value="Unassembled WGS sequence"/>
</dbReference>
<keyword evidence="2" id="KW-1185">Reference proteome</keyword>
<evidence type="ECO:0000313" key="1">
    <source>
        <dbReference type="EMBL" id="KAJ2970372.1"/>
    </source>
</evidence>
<organism evidence="1 2">
    <name type="scientific">Zarea fungicola</name>
    <dbReference type="NCBI Taxonomy" id="93591"/>
    <lineage>
        <taxon>Eukaryota</taxon>
        <taxon>Fungi</taxon>
        <taxon>Dikarya</taxon>
        <taxon>Ascomycota</taxon>
        <taxon>Pezizomycotina</taxon>
        <taxon>Sordariomycetes</taxon>
        <taxon>Hypocreomycetidae</taxon>
        <taxon>Hypocreales</taxon>
        <taxon>Cordycipitaceae</taxon>
        <taxon>Zarea</taxon>
    </lineage>
</organism>
<proteinExistence type="predicted"/>
<name>A0ACC1MTP5_9HYPO</name>
<gene>
    <name evidence="1" type="ORF">NQ176_g8217</name>
</gene>
<reference evidence="1" key="1">
    <citation type="submission" date="2022-08" db="EMBL/GenBank/DDBJ databases">
        <title>Genome Sequence of Lecanicillium fungicola.</title>
        <authorList>
            <person name="Buettner E."/>
        </authorList>
    </citation>
    <scope>NUCLEOTIDE SEQUENCE</scope>
    <source>
        <strain evidence="1">Babe33</strain>
    </source>
</reference>
<dbReference type="EMBL" id="JANJQO010001549">
    <property type="protein sequence ID" value="KAJ2970372.1"/>
    <property type="molecule type" value="Genomic_DNA"/>
</dbReference>
<comment type="caution">
    <text evidence="1">The sequence shown here is derived from an EMBL/GenBank/DDBJ whole genome shotgun (WGS) entry which is preliminary data.</text>
</comment>
<accession>A0ACC1MTP5</accession>